<dbReference type="AlphaFoldDB" id="W9QP23"/>
<evidence type="ECO:0000313" key="2">
    <source>
        <dbReference type="Proteomes" id="UP000030645"/>
    </source>
</evidence>
<proteinExistence type="predicted"/>
<evidence type="ECO:0000313" key="1">
    <source>
        <dbReference type="EMBL" id="EXB45102.1"/>
    </source>
</evidence>
<keyword evidence="2" id="KW-1185">Reference proteome</keyword>
<sequence>MKRLGEVLLIGRFEVDLVSIRKLDKSWNIFWMEYEHLGALQRSRSNQHVLDRTGST</sequence>
<name>W9QP23_9ROSA</name>
<dbReference type="Proteomes" id="UP000030645">
    <property type="component" value="Unassembled WGS sequence"/>
</dbReference>
<organism evidence="1 2">
    <name type="scientific">Morus notabilis</name>
    <dbReference type="NCBI Taxonomy" id="981085"/>
    <lineage>
        <taxon>Eukaryota</taxon>
        <taxon>Viridiplantae</taxon>
        <taxon>Streptophyta</taxon>
        <taxon>Embryophyta</taxon>
        <taxon>Tracheophyta</taxon>
        <taxon>Spermatophyta</taxon>
        <taxon>Magnoliopsida</taxon>
        <taxon>eudicotyledons</taxon>
        <taxon>Gunneridae</taxon>
        <taxon>Pentapetalae</taxon>
        <taxon>rosids</taxon>
        <taxon>fabids</taxon>
        <taxon>Rosales</taxon>
        <taxon>Moraceae</taxon>
        <taxon>Moreae</taxon>
        <taxon>Morus</taxon>
    </lineage>
</organism>
<gene>
    <name evidence="1" type="ORF">L484_019327</name>
</gene>
<dbReference type="EMBL" id="KE343890">
    <property type="protein sequence ID" value="EXB45102.1"/>
    <property type="molecule type" value="Genomic_DNA"/>
</dbReference>
<protein>
    <submittedName>
        <fullName evidence="1">Uncharacterized protein</fullName>
    </submittedName>
</protein>
<reference evidence="2" key="1">
    <citation type="submission" date="2013-01" db="EMBL/GenBank/DDBJ databases">
        <title>Draft Genome Sequence of a Mulberry Tree, Morus notabilis C.K. Schneid.</title>
        <authorList>
            <person name="He N."/>
            <person name="Zhao S."/>
        </authorList>
    </citation>
    <scope>NUCLEOTIDE SEQUENCE</scope>
</reference>
<accession>W9QP23</accession>